<dbReference type="EMBL" id="JACHMG010000001">
    <property type="protein sequence ID" value="MBB4682951.1"/>
    <property type="molecule type" value="Genomic_DNA"/>
</dbReference>
<sequence length="270" mass="29012">MDSEMNSSARPGLVEGARGIAGTLTAALYGTMTPHPWLAPDADTDAYSAFHTCSRMMGWLHDDQERPSLWGMNDADAPTRTSGSEPNSEPVAWFQVEAQRVARDQPLPAQPVLQCATAAMTRLGALELDAVQMLLPVQVLDTADAPGPLLSPSLRTAHWFADSDPTLRTPVQVTLDSGQSPAIPAVSDVLASIEQPAFAVSSYENGHTPITPWFDDSFWNGPPQHAVVFTGTLAEWSPSAIGWLAGLTADLYARHRLTTPLLMTVQRGQA</sequence>
<organism evidence="1 2">
    <name type="scientific">Amycolatopsis jiangsuensis</name>
    <dbReference type="NCBI Taxonomy" id="1181879"/>
    <lineage>
        <taxon>Bacteria</taxon>
        <taxon>Bacillati</taxon>
        <taxon>Actinomycetota</taxon>
        <taxon>Actinomycetes</taxon>
        <taxon>Pseudonocardiales</taxon>
        <taxon>Pseudonocardiaceae</taxon>
        <taxon>Amycolatopsis</taxon>
    </lineage>
</organism>
<protein>
    <submittedName>
        <fullName evidence="1">Uncharacterized protein</fullName>
    </submittedName>
</protein>
<evidence type="ECO:0000313" key="2">
    <source>
        <dbReference type="Proteomes" id="UP000581769"/>
    </source>
</evidence>
<evidence type="ECO:0000313" key="1">
    <source>
        <dbReference type="EMBL" id="MBB4682951.1"/>
    </source>
</evidence>
<dbReference type="RefSeq" id="WP_312873706.1">
    <property type="nucleotide sequence ID" value="NZ_JACHMG010000001.1"/>
</dbReference>
<name>A0A840IKU6_9PSEU</name>
<comment type="caution">
    <text evidence="1">The sequence shown here is derived from an EMBL/GenBank/DDBJ whole genome shotgun (WGS) entry which is preliminary data.</text>
</comment>
<gene>
    <name evidence="1" type="ORF">BJY18_000436</name>
</gene>
<keyword evidence="2" id="KW-1185">Reference proteome</keyword>
<accession>A0A840IKU6</accession>
<reference evidence="1 2" key="1">
    <citation type="submission" date="2020-08" db="EMBL/GenBank/DDBJ databases">
        <title>Sequencing the genomes of 1000 actinobacteria strains.</title>
        <authorList>
            <person name="Klenk H.-P."/>
        </authorList>
    </citation>
    <scope>NUCLEOTIDE SEQUENCE [LARGE SCALE GENOMIC DNA]</scope>
    <source>
        <strain evidence="1 2">DSM 45859</strain>
    </source>
</reference>
<proteinExistence type="predicted"/>
<dbReference type="AlphaFoldDB" id="A0A840IKU6"/>
<dbReference type="Proteomes" id="UP000581769">
    <property type="component" value="Unassembled WGS sequence"/>
</dbReference>